<organism evidence="2 3">
    <name type="scientific">Rhodococcus gannanensis</name>
    <dbReference type="NCBI Taxonomy" id="1960308"/>
    <lineage>
        <taxon>Bacteria</taxon>
        <taxon>Bacillati</taxon>
        <taxon>Actinomycetota</taxon>
        <taxon>Actinomycetes</taxon>
        <taxon>Mycobacteriales</taxon>
        <taxon>Nocardiaceae</taxon>
        <taxon>Rhodococcus</taxon>
    </lineage>
</organism>
<dbReference type="Proteomes" id="UP001597286">
    <property type="component" value="Unassembled WGS sequence"/>
</dbReference>
<dbReference type="RefSeq" id="WP_378485271.1">
    <property type="nucleotide sequence ID" value="NZ_JBHUFB010000009.1"/>
</dbReference>
<reference evidence="3" key="1">
    <citation type="journal article" date="2019" name="Int. J. Syst. Evol. Microbiol.">
        <title>The Global Catalogue of Microorganisms (GCM) 10K type strain sequencing project: providing services to taxonomists for standard genome sequencing and annotation.</title>
        <authorList>
            <consortium name="The Broad Institute Genomics Platform"/>
            <consortium name="The Broad Institute Genome Sequencing Center for Infectious Disease"/>
            <person name="Wu L."/>
            <person name="Ma J."/>
        </authorList>
    </citation>
    <scope>NUCLEOTIDE SEQUENCE [LARGE SCALE GENOMIC DNA]</scope>
    <source>
        <strain evidence="3">DT72</strain>
    </source>
</reference>
<protein>
    <submittedName>
        <fullName evidence="2">Alpha/beta hydrolase</fullName>
    </submittedName>
</protein>
<proteinExistence type="predicted"/>
<feature type="region of interest" description="Disordered" evidence="1">
    <location>
        <begin position="1"/>
        <end position="41"/>
    </location>
</feature>
<evidence type="ECO:0000256" key="1">
    <source>
        <dbReference type="SAM" id="MobiDB-lite"/>
    </source>
</evidence>
<dbReference type="SUPFAM" id="SSF53474">
    <property type="entry name" value="alpha/beta-Hydrolases"/>
    <property type="match status" value="1"/>
</dbReference>
<dbReference type="InterPro" id="IPR050583">
    <property type="entry name" value="Mycobacterial_A85_antigen"/>
</dbReference>
<evidence type="ECO:0000313" key="2">
    <source>
        <dbReference type="EMBL" id="MFD1812696.1"/>
    </source>
</evidence>
<keyword evidence="3" id="KW-1185">Reference proteome</keyword>
<sequence length="338" mass="36093">MSLLPAGAQSVGSADGGSVSSGSTVPNSSQDPVPPRPELRDDITTPAIVGVKQKSPQWVRFTVASPALRREVGVDVLLPKDNSVPRPSIYALEGVDAPESSSEWAKGGGAADFFADKNVNVVMTNGGVSSLYSDWDNIDPTLGLHKWETFITQELPPLLDARLNTNGVKSLLGLSMGAQGAMMLAHRHPGMYQGIAVMSGCYSTTDDVGRMCVQQTISSRGGDAANIWGEIGGPGWTAHDTVLNAEALRGMDIYVSSMTGIPGRYETPESNLFDRIVIGGPIEAVSRMSTERLQSKLRSLGIPATFKYHATGVHAWNYWKDELPATWPTLARSLDLPA</sequence>
<dbReference type="EMBL" id="JBHUFB010000009">
    <property type="protein sequence ID" value="MFD1812696.1"/>
    <property type="molecule type" value="Genomic_DNA"/>
</dbReference>
<feature type="compositionally biased region" description="Low complexity" evidence="1">
    <location>
        <begin position="1"/>
        <end position="29"/>
    </location>
</feature>
<evidence type="ECO:0000313" key="3">
    <source>
        <dbReference type="Proteomes" id="UP001597286"/>
    </source>
</evidence>
<dbReference type="PANTHER" id="PTHR48098:SF1">
    <property type="entry name" value="DIACYLGLYCEROL ACYLTRANSFERASE_MYCOLYLTRANSFERASE AG85A"/>
    <property type="match status" value="1"/>
</dbReference>
<dbReference type="InterPro" id="IPR000801">
    <property type="entry name" value="Esterase-like"/>
</dbReference>
<dbReference type="GO" id="GO:0016787">
    <property type="term" value="F:hydrolase activity"/>
    <property type="evidence" value="ECO:0007669"/>
    <property type="project" value="UniProtKB-KW"/>
</dbReference>
<keyword evidence="2" id="KW-0378">Hydrolase</keyword>
<dbReference type="InterPro" id="IPR029058">
    <property type="entry name" value="AB_hydrolase_fold"/>
</dbReference>
<comment type="caution">
    <text evidence="2">The sequence shown here is derived from an EMBL/GenBank/DDBJ whole genome shotgun (WGS) entry which is preliminary data.</text>
</comment>
<dbReference type="Gene3D" id="3.40.50.1820">
    <property type="entry name" value="alpha/beta hydrolase"/>
    <property type="match status" value="1"/>
</dbReference>
<dbReference type="PANTHER" id="PTHR48098">
    <property type="entry name" value="ENTEROCHELIN ESTERASE-RELATED"/>
    <property type="match status" value="1"/>
</dbReference>
<gene>
    <name evidence="2" type="ORF">ACFSJG_10755</name>
</gene>
<accession>A0ABW4P3U4</accession>
<name>A0ABW4P3U4_9NOCA</name>
<dbReference type="Pfam" id="PF00756">
    <property type="entry name" value="Esterase"/>
    <property type="match status" value="1"/>
</dbReference>